<evidence type="ECO:0000313" key="1">
    <source>
        <dbReference type="EMBL" id="QJA95269.1"/>
    </source>
</evidence>
<dbReference type="EMBL" id="MT143300">
    <property type="protein sequence ID" value="QJA95269.1"/>
    <property type="molecule type" value="Genomic_DNA"/>
</dbReference>
<accession>A0A6M3LLN1</accession>
<gene>
    <name evidence="1" type="ORF">MM415B05508_0007</name>
</gene>
<name>A0A6M3LLN1_9ZZZZ</name>
<proteinExistence type="predicted"/>
<protein>
    <submittedName>
        <fullName evidence="1">Uncharacterized protein</fullName>
    </submittedName>
</protein>
<reference evidence="1" key="1">
    <citation type="submission" date="2020-03" db="EMBL/GenBank/DDBJ databases">
        <title>The deep terrestrial virosphere.</title>
        <authorList>
            <person name="Holmfeldt K."/>
            <person name="Nilsson E."/>
            <person name="Simone D."/>
            <person name="Lopez-Fernandez M."/>
            <person name="Wu X."/>
            <person name="de Brujin I."/>
            <person name="Lundin D."/>
            <person name="Andersson A."/>
            <person name="Bertilsson S."/>
            <person name="Dopson M."/>
        </authorList>
    </citation>
    <scope>NUCLEOTIDE SEQUENCE</scope>
    <source>
        <strain evidence="1">MM415B05508</strain>
    </source>
</reference>
<sequence length="74" mass="8754">MLKRLFAKIVSKIILDRVKSIEKEDYTTKLLDGLYENAKIRFIWGAICDAGESFFRDCANEFRDARVWPKTRPR</sequence>
<dbReference type="AlphaFoldDB" id="A0A6M3LLN1"/>
<organism evidence="1">
    <name type="scientific">viral metagenome</name>
    <dbReference type="NCBI Taxonomy" id="1070528"/>
    <lineage>
        <taxon>unclassified sequences</taxon>
        <taxon>metagenomes</taxon>
        <taxon>organismal metagenomes</taxon>
    </lineage>
</organism>